<dbReference type="InterPro" id="IPR036271">
    <property type="entry name" value="Tet_transcr_reg_TetR-rel_C_sf"/>
</dbReference>
<dbReference type="PRINTS" id="PR00455">
    <property type="entry name" value="HTHTETR"/>
</dbReference>
<dbReference type="PROSITE" id="PS50977">
    <property type="entry name" value="HTH_TETR_2"/>
    <property type="match status" value="1"/>
</dbReference>
<dbReference type="InterPro" id="IPR009057">
    <property type="entry name" value="Homeodomain-like_sf"/>
</dbReference>
<dbReference type="Pfam" id="PF08362">
    <property type="entry name" value="TetR_C_3"/>
    <property type="match status" value="1"/>
</dbReference>
<feature type="DNA-binding region" description="H-T-H motif" evidence="2">
    <location>
        <begin position="29"/>
        <end position="48"/>
    </location>
</feature>
<evidence type="ECO:0000259" key="3">
    <source>
        <dbReference type="PROSITE" id="PS50977"/>
    </source>
</evidence>
<proteinExistence type="predicted"/>
<name>A0A330LMV7_9GAMM</name>
<keyword evidence="1 2" id="KW-0238">DNA-binding</keyword>
<protein>
    <submittedName>
        <fullName evidence="4">TetR/AcrR family transcriptional regulator</fullName>
    </submittedName>
</protein>
<dbReference type="SUPFAM" id="SSF46689">
    <property type="entry name" value="Homeodomain-like"/>
    <property type="match status" value="1"/>
</dbReference>
<evidence type="ECO:0000313" key="4">
    <source>
        <dbReference type="EMBL" id="SQD78190.1"/>
    </source>
</evidence>
<dbReference type="SUPFAM" id="SSF48498">
    <property type="entry name" value="Tetracyclin repressor-like, C-terminal domain"/>
    <property type="match status" value="1"/>
</dbReference>
<evidence type="ECO:0000256" key="1">
    <source>
        <dbReference type="ARBA" id="ARBA00023125"/>
    </source>
</evidence>
<gene>
    <name evidence="4" type="ORF">MORIYA_1712</name>
</gene>
<dbReference type="RefSeq" id="WP_112714203.1">
    <property type="nucleotide sequence ID" value="NZ_LS483250.1"/>
</dbReference>
<dbReference type="Proteomes" id="UP000250163">
    <property type="component" value="Chromosome MORIYA"/>
</dbReference>
<dbReference type="Pfam" id="PF00440">
    <property type="entry name" value="TetR_N"/>
    <property type="match status" value="1"/>
</dbReference>
<feature type="domain" description="HTH tetR-type" evidence="3">
    <location>
        <begin position="6"/>
        <end position="66"/>
    </location>
</feature>
<dbReference type="EMBL" id="LS483250">
    <property type="protein sequence ID" value="SQD78190.1"/>
    <property type="molecule type" value="Genomic_DNA"/>
</dbReference>
<reference evidence="5" key="1">
    <citation type="submission" date="2018-05" db="EMBL/GenBank/DDBJ databases">
        <authorList>
            <person name="Cea G.-C."/>
            <person name="William W."/>
        </authorList>
    </citation>
    <scope>NUCLEOTIDE SEQUENCE [LARGE SCALE GENOMIC DNA]</scope>
    <source>
        <strain evidence="5">DB21MT 5</strain>
    </source>
</reference>
<dbReference type="PANTHER" id="PTHR30328:SF54">
    <property type="entry name" value="HTH-TYPE TRANSCRIPTIONAL REPRESSOR SCO4008"/>
    <property type="match status" value="1"/>
</dbReference>
<dbReference type="KEGG" id="mya:MORIYA_1712"/>
<organism evidence="4 5">
    <name type="scientific">Moritella yayanosii</name>
    <dbReference type="NCBI Taxonomy" id="69539"/>
    <lineage>
        <taxon>Bacteria</taxon>
        <taxon>Pseudomonadati</taxon>
        <taxon>Pseudomonadota</taxon>
        <taxon>Gammaproteobacteria</taxon>
        <taxon>Alteromonadales</taxon>
        <taxon>Moritellaceae</taxon>
        <taxon>Moritella</taxon>
    </lineage>
</organism>
<dbReference type="AlphaFoldDB" id="A0A330LMV7"/>
<accession>A0A330LMV7</accession>
<dbReference type="InterPro" id="IPR013573">
    <property type="entry name" value="Tscrpt_reg_YcdC_C"/>
</dbReference>
<evidence type="ECO:0000313" key="5">
    <source>
        <dbReference type="Proteomes" id="UP000250163"/>
    </source>
</evidence>
<sequence>MSTIRKKNEAKILKAASQVFASEGYAATKTIDIAKLAGVPKANVYYYFGNKETLYSAVLETIIEPLLSATHPIETIDNPAIALTEYIKTKLIISRDYPYASKVFANEIMRGSPLLSPEIRQRLMNQSTFLLDKFTQWIDAGQMDDVSPHHLLFMIWSSTQTYADFSWQINAVMGKSSLAASDYDDAARLISQLVLKGCNVRTGDDTAVSTSG</sequence>
<dbReference type="GO" id="GO:0045892">
    <property type="term" value="P:negative regulation of DNA-templated transcription"/>
    <property type="evidence" value="ECO:0007669"/>
    <property type="project" value="InterPro"/>
</dbReference>
<dbReference type="GO" id="GO:0003677">
    <property type="term" value="F:DNA binding"/>
    <property type="evidence" value="ECO:0007669"/>
    <property type="project" value="UniProtKB-UniRule"/>
</dbReference>
<keyword evidence="5" id="KW-1185">Reference proteome</keyword>
<dbReference type="InterPro" id="IPR050109">
    <property type="entry name" value="HTH-type_TetR-like_transc_reg"/>
</dbReference>
<dbReference type="Gene3D" id="1.10.10.60">
    <property type="entry name" value="Homeodomain-like"/>
    <property type="match status" value="1"/>
</dbReference>
<dbReference type="InterPro" id="IPR001647">
    <property type="entry name" value="HTH_TetR"/>
</dbReference>
<dbReference type="PANTHER" id="PTHR30328">
    <property type="entry name" value="TRANSCRIPTIONAL REPRESSOR"/>
    <property type="match status" value="1"/>
</dbReference>
<dbReference type="Gene3D" id="1.10.357.10">
    <property type="entry name" value="Tetracycline Repressor, domain 2"/>
    <property type="match status" value="1"/>
</dbReference>
<evidence type="ECO:0000256" key="2">
    <source>
        <dbReference type="PROSITE-ProRule" id="PRU00335"/>
    </source>
</evidence>
<dbReference type="OrthoDB" id="6860332at2"/>